<dbReference type="Proteomes" id="UP000479710">
    <property type="component" value="Unassembled WGS sequence"/>
</dbReference>
<proteinExistence type="predicted"/>
<evidence type="ECO:0000313" key="1">
    <source>
        <dbReference type="EMBL" id="KAF0903762.1"/>
    </source>
</evidence>
<keyword evidence="2" id="KW-1185">Reference proteome</keyword>
<sequence>MSLEYKYNGISKSTLDCSPTRHTTVQECNRAAQVMLLRDAKHHEAPRRTLHRAVQPVSGRDRTVSARLRGGVQAMRGWDWTLG</sequence>
<organism evidence="1 2">
    <name type="scientific">Oryza meyeriana var. granulata</name>
    <dbReference type="NCBI Taxonomy" id="110450"/>
    <lineage>
        <taxon>Eukaryota</taxon>
        <taxon>Viridiplantae</taxon>
        <taxon>Streptophyta</taxon>
        <taxon>Embryophyta</taxon>
        <taxon>Tracheophyta</taxon>
        <taxon>Spermatophyta</taxon>
        <taxon>Magnoliopsida</taxon>
        <taxon>Liliopsida</taxon>
        <taxon>Poales</taxon>
        <taxon>Poaceae</taxon>
        <taxon>BOP clade</taxon>
        <taxon>Oryzoideae</taxon>
        <taxon>Oryzeae</taxon>
        <taxon>Oryzinae</taxon>
        <taxon>Oryza</taxon>
        <taxon>Oryza meyeriana</taxon>
    </lineage>
</organism>
<evidence type="ECO:0000313" key="2">
    <source>
        <dbReference type="Proteomes" id="UP000479710"/>
    </source>
</evidence>
<comment type="caution">
    <text evidence="1">The sequence shown here is derived from an EMBL/GenBank/DDBJ whole genome shotgun (WGS) entry which is preliminary data.</text>
</comment>
<dbReference type="EMBL" id="SPHZ02000008">
    <property type="protein sequence ID" value="KAF0903762.1"/>
    <property type="molecule type" value="Genomic_DNA"/>
</dbReference>
<dbReference type="AlphaFoldDB" id="A0A6G1CUK8"/>
<gene>
    <name evidence="1" type="ORF">E2562_029825</name>
</gene>
<protein>
    <submittedName>
        <fullName evidence="1">Uncharacterized protein</fullName>
    </submittedName>
</protein>
<accession>A0A6G1CUK8</accession>
<name>A0A6G1CUK8_9ORYZ</name>
<reference evidence="1 2" key="1">
    <citation type="submission" date="2019-11" db="EMBL/GenBank/DDBJ databases">
        <title>Whole genome sequence of Oryza granulata.</title>
        <authorList>
            <person name="Li W."/>
        </authorList>
    </citation>
    <scope>NUCLEOTIDE SEQUENCE [LARGE SCALE GENOMIC DNA]</scope>
    <source>
        <strain evidence="2">cv. Menghai</strain>
        <tissue evidence="1">Leaf</tissue>
    </source>
</reference>